<dbReference type="InterPro" id="IPR028590">
    <property type="entry name" value="RNA_methyltr_E_TRM7"/>
</dbReference>
<evidence type="ECO:0000256" key="6">
    <source>
        <dbReference type="ARBA" id="ARBA00048902"/>
    </source>
</evidence>
<dbReference type="EMBL" id="BQXS01012735">
    <property type="protein sequence ID" value="GKT27354.1"/>
    <property type="molecule type" value="Genomic_DNA"/>
</dbReference>
<feature type="domain" description="Ribosomal RNA methyltransferase FtsJ" evidence="8">
    <location>
        <begin position="21"/>
        <end position="210"/>
    </location>
</feature>
<feature type="binding site" evidence="7">
    <location>
        <position position="126"/>
    </location>
    <ligand>
        <name>S-adenosyl-L-methionine</name>
        <dbReference type="ChEBI" id="CHEBI:59789"/>
    </ligand>
</feature>
<proteinExistence type="inferred from homology"/>
<sequence length="336" mass="36925">MAKLSKDKRDIFYRKAKEEGWRARSAFKLIQLDSVFHLFDGVTRAVDLCAAPGSWSQVLSRKIYQNAEMEIGEAKASEKVKLVSVDLNPMAPLPGVIQIQGDITSVKTANEIIKAMDGKAQLVVCDGAPDVTGLHDLDEYLQAQLVFAAFSIAYRLLEKDGTFVAKVFRGPDASDLLYSQMHTFFPFVTISKPKSSRNSSLEAFIVCKKFTPLPGYIPPLGSLGDDEDEKIKEAKSRMDELVADEKKDEEEEADRVIGEEGVDIPEVILDPAAAKIQSSLQAALTPFLACGDLSGFDSDASYALSHAHAPLPPVQPPIDTAYKEATEMRRRGELKE</sequence>
<comment type="subcellular location">
    <subcellularLocation>
        <location evidence="7">Cytoplasm</location>
    </subcellularLocation>
</comment>
<evidence type="ECO:0000256" key="2">
    <source>
        <dbReference type="ARBA" id="ARBA00022603"/>
    </source>
</evidence>
<comment type="similarity">
    <text evidence="7">Belongs to the class I-like SAM-binding methyltransferase superfamily. RNA methyltransferase RlmE family. TRM7 subfamily.</text>
</comment>
<dbReference type="SUPFAM" id="SSF53335">
    <property type="entry name" value="S-adenosyl-L-methionine-dependent methyltransferases"/>
    <property type="match status" value="1"/>
</dbReference>
<comment type="caution">
    <text evidence="9">The sequence shown here is derived from an EMBL/GenBank/DDBJ whole genome shotgun (WGS) entry which is preliminary data.</text>
</comment>
<keyword evidence="4 7" id="KW-0949">S-adenosyl-L-methionine</keyword>
<reference evidence="9" key="1">
    <citation type="submission" date="2022-03" db="EMBL/GenBank/DDBJ databases">
        <title>Draft genome sequence of Aduncisulcus paluster, a free-living microaerophilic Fornicata.</title>
        <authorList>
            <person name="Yuyama I."/>
            <person name="Kume K."/>
            <person name="Tamura T."/>
            <person name="Inagaki Y."/>
            <person name="Hashimoto T."/>
        </authorList>
    </citation>
    <scope>NUCLEOTIDE SEQUENCE</scope>
    <source>
        <strain evidence="9">NY0171</strain>
    </source>
</reference>
<feature type="binding site" evidence="7">
    <location>
        <position position="102"/>
    </location>
    <ligand>
        <name>S-adenosyl-L-methionine</name>
        <dbReference type="ChEBI" id="CHEBI:59789"/>
    </ligand>
</feature>
<dbReference type="HAMAP" id="MF_01547">
    <property type="entry name" value="RNA_methyltr_E"/>
    <property type="match status" value="1"/>
</dbReference>
<dbReference type="Pfam" id="PF01728">
    <property type="entry name" value="FtsJ"/>
    <property type="match status" value="1"/>
</dbReference>
<dbReference type="InterPro" id="IPR015507">
    <property type="entry name" value="rRNA-MeTfrase_E"/>
</dbReference>
<dbReference type="PANTHER" id="PTHR10920:SF12">
    <property type="entry name" value="TRNA (CYTIDINE(32)_GUANOSINE(34)-2'-O)-METHYLTRANSFERASE-RELATED"/>
    <property type="match status" value="1"/>
</dbReference>
<evidence type="ECO:0000256" key="7">
    <source>
        <dbReference type="HAMAP-Rule" id="MF_03162"/>
    </source>
</evidence>
<feature type="binding site" evidence="7">
    <location>
        <position position="86"/>
    </location>
    <ligand>
        <name>S-adenosyl-L-methionine</name>
        <dbReference type="ChEBI" id="CHEBI:59789"/>
    </ligand>
</feature>
<evidence type="ECO:0000259" key="8">
    <source>
        <dbReference type="Pfam" id="PF01728"/>
    </source>
</evidence>
<dbReference type="HAMAP" id="MF_03162">
    <property type="entry name" value="RNA_methyltr_E_TRM7"/>
    <property type="match status" value="1"/>
</dbReference>
<evidence type="ECO:0000256" key="5">
    <source>
        <dbReference type="ARBA" id="ARBA00022694"/>
    </source>
</evidence>
<feature type="binding site" evidence="7">
    <location>
        <position position="53"/>
    </location>
    <ligand>
        <name>S-adenosyl-L-methionine</name>
        <dbReference type="ChEBI" id="CHEBI:59789"/>
    </ligand>
</feature>
<dbReference type="EC" id="2.1.1.205" evidence="7"/>
<evidence type="ECO:0000313" key="9">
    <source>
        <dbReference type="EMBL" id="GKT27354.1"/>
    </source>
</evidence>
<name>A0ABQ5K458_9EUKA</name>
<feature type="binding site" evidence="7">
    <location>
        <position position="55"/>
    </location>
    <ligand>
        <name>S-adenosyl-L-methionine</name>
        <dbReference type="ChEBI" id="CHEBI:59789"/>
    </ligand>
</feature>
<keyword evidence="3 7" id="KW-0808">Transferase</keyword>
<evidence type="ECO:0000256" key="4">
    <source>
        <dbReference type="ARBA" id="ARBA00022691"/>
    </source>
</evidence>
<accession>A0ABQ5K458</accession>
<dbReference type="Proteomes" id="UP001057375">
    <property type="component" value="Unassembled WGS sequence"/>
</dbReference>
<evidence type="ECO:0000256" key="3">
    <source>
        <dbReference type="ARBA" id="ARBA00022679"/>
    </source>
</evidence>
<keyword evidence="1 7" id="KW-0963">Cytoplasm</keyword>
<keyword evidence="2 7" id="KW-0489">Methyltransferase</keyword>
<comment type="function">
    <text evidence="7">Methylates the 2'-O-ribose of nucleotides at positions 32 and 34 of the tRNA anticodon loop of substrate tRNAs.</text>
</comment>
<protein>
    <recommendedName>
        <fullName evidence="7">Putative tRNA (cytidine(32)/guanosine(34)-2'-O)-methyltransferase</fullName>
        <ecNumber evidence="7">2.1.1.205</ecNumber>
    </recommendedName>
    <alternativeName>
        <fullName evidence="7">2'-O-ribose RNA methyltransferase TRM7 homolog</fullName>
    </alternativeName>
</protein>
<comment type="catalytic activity">
    <reaction evidence="6 7">
        <text>cytidine(32)/guanosine(34) in tRNA + 2 S-adenosyl-L-methionine = 2'-O-methylcytidine(32)/2'-O-methylguanosine(34) in tRNA + 2 S-adenosyl-L-homocysteine + 2 H(+)</text>
        <dbReference type="Rhea" id="RHEA:42396"/>
        <dbReference type="Rhea" id="RHEA-COMP:10246"/>
        <dbReference type="Rhea" id="RHEA-COMP:10247"/>
        <dbReference type="ChEBI" id="CHEBI:15378"/>
        <dbReference type="ChEBI" id="CHEBI:57856"/>
        <dbReference type="ChEBI" id="CHEBI:59789"/>
        <dbReference type="ChEBI" id="CHEBI:74269"/>
        <dbReference type="ChEBI" id="CHEBI:74445"/>
        <dbReference type="ChEBI" id="CHEBI:74495"/>
        <dbReference type="ChEBI" id="CHEBI:82748"/>
        <dbReference type="EC" id="2.1.1.205"/>
    </reaction>
</comment>
<dbReference type="PANTHER" id="PTHR10920">
    <property type="entry name" value="RIBOSOMAL RNA METHYLTRANSFERASE"/>
    <property type="match status" value="1"/>
</dbReference>
<dbReference type="InterPro" id="IPR050082">
    <property type="entry name" value="RNA_methyltr_RlmE"/>
</dbReference>
<keyword evidence="10" id="KW-1185">Reference proteome</keyword>
<keyword evidence="5 7" id="KW-0819">tRNA processing</keyword>
<organism evidence="9 10">
    <name type="scientific">Aduncisulcus paluster</name>
    <dbReference type="NCBI Taxonomy" id="2918883"/>
    <lineage>
        <taxon>Eukaryota</taxon>
        <taxon>Metamonada</taxon>
        <taxon>Carpediemonas-like organisms</taxon>
        <taxon>Aduncisulcus</taxon>
    </lineage>
</organism>
<evidence type="ECO:0000256" key="1">
    <source>
        <dbReference type="ARBA" id="ARBA00022490"/>
    </source>
</evidence>
<dbReference type="Gene3D" id="3.40.50.150">
    <property type="entry name" value="Vaccinia Virus protein VP39"/>
    <property type="match status" value="1"/>
</dbReference>
<dbReference type="InterPro" id="IPR029063">
    <property type="entry name" value="SAM-dependent_MTases_sf"/>
</dbReference>
<evidence type="ECO:0000313" key="10">
    <source>
        <dbReference type="Proteomes" id="UP001057375"/>
    </source>
</evidence>
<dbReference type="InterPro" id="IPR002877">
    <property type="entry name" value="RNA_MeTrfase_FtsJ_dom"/>
</dbReference>
<gene>
    <name evidence="9" type="ORF">ADUPG1_013788</name>
</gene>
<feature type="active site" description="Proton acceptor" evidence="7">
    <location>
        <position position="166"/>
    </location>
</feature>